<evidence type="ECO:0000256" key="2">
    <source>
        <dbReference type="SAM" id="MobiDB-lite"/>
    </source>
</evidence>
<feature type="compositionally biased region" description="Low complexity" evidence="2">
    <location>
        <begin position="115"/>
        <end position="130"/>
    </location>
</feature>
<feature type="compositionally biased region" description="Polar residues" evidence="2">
    <location>
        <begin position="143"/>
        <end position="158"/>
    </location>
</feature>
<dbReference type="PROSITE" id="PS51375">
    <property type="entry name" value="PPR"/>
    <property type="match status" value="1"/>
</dbReference>
<organism evidence="3 4">
    <name type="scientific">Rhododendron griersonianum</name>
    <dbReference type="NCBI Taxonomy" id="479676"/>
    <lineage>
        <taxon>Eukaryota</taxon>
        <taxon>Viridiplantae</taxon>
        <taxon>Streptophyta</taxon>
        <taxon>Embryophyta</taxon>
        <taxon>Tracheophyta</taxon>
        <taxon>Spermatophyta</taxon>
        <taxon>Magnoliopsida</taxon>
        <taxon>eudicotyledons</taxon>
        <taxon>Gunneridae</taxon>
        <taxon>Pentapetalae</taxon>
        <taxon>asterids</taxon>
        <taxon>Ericales</taxon>
        <taxon>Ericaceae</taxon>
        <taxon>Ericoideae</taxon>
        <taxon>Rhodoreae</taxon>
        <taxon>Rhododendron</taxon>
    </lineage>
</organism>
<reference evidence="3 4" key="1">
    <citation type="submission" date="2020-08" db="EMBL/GenBank/DDBJ databases">
        <title>Plant Genome Project.</title>
        <authorList>
            <person name="Zhang R.-G."/>
        </authorList>
    </citation>
    <scope>NUCLEOTIDE SEQUENCE [LARGE SCALE GENOMIC DNA]</scope>
    <source>
        <strain evidence="3">WSP0</strain>
        <tissue evidence="3">Leaf</tissue>
    </source>
</reference>
<dbReference type="Proteomes" id="UP000823749">
    <property type="component" value="Chromosome 13"/>
</dbReference>
<evidence type="ECO:0000313" key="4">
    <source>
        <dbReference type="Proteomes" id="UP000823749"/>
    </source>
</evidence>
<feature type="region of interest" description="Disordered" evidence="2">
    <location>
        <begin position="112"/>
        <end position="193"/>
    </location>
</feature>
<evidence type="ECO:0000313" key="3">
    <source>
        <dbReference type="EMBL" id="KAG5514578.1"/>
    </source>
</evidence>
<sequence>MSEPNVVSWIALVSGNARVGRESEAKEVLEDKENKGIELNVDNLSGFGPIASHHTSVCTQGTRIEESAWFPTVEGVRQMSKLWKDITNIGGGNANMATNIVLGDGRNSSLLEIPNNNNNNDRDNNNNSNDHNTEDNTAAGVARNNTTRAMNSAASTLRSCPIHSGLTQKHQGGSRAKMTREDTLSELNVGFGS</sequence>
<protein>
    <submittedName>
        <fullName evidence="3">Uncharacterized protein</fullName>
    </submittedName>
</protein>
<keyword evidence="4" id="KW-1185">Reference proteome</keyword>
<dbReference type="AlphaFoldDB" id="A0AAV6HL71"/>
<evidence type="ECO:0000256" key="1">
    <source>
        <dbReference type="PROSITE-ProRule" id="PRU00708"/>
    </source>
</evidence>
<dbReference type="InterPro" id="IPR002885">
    <property type="entry name" value="PPR_rpt"/>
</dbReference>
<dbReference type="EMBL" id="JACTNZ010000013">
    <property type="protein sequence ID" value="KAG5514578.1"/>
    <property type="molecule type" value="Genomic_DNA"/>
</dbReference>
<gene>
    <name evidence="3" type="ORF">RHGRI_035849</name>
</gene>
<accession>A0AAV6HL71</accession>
<feature type="repeat" description="PPR" evidence="1">
    <location>
        <begin position="5"/>
        <end position="39"/>
    </location>
</feature>
<name>A0AAV6HL71_9ERIC</name>
<comment type="caution">
    <text evidence="3">The sequence shown here is derived from an EMBL/GenBank/DDBJ whole genome shotgun (WGS) entry which is preliminary data.</text>
</comment>
<proteinExistence type="predicted"/>